<dbReference type="InterPro" id="IPR042184">
    <property type="entry name" value="YqeY/Aim41_N"/>
</dbReference>
<dbReference type="Gene3D" id="1.10.1510.10">
    <property type="entry name" value="Uncharacterised protein YqeY/AIM41 PF09424, N-terminal domain"/>
    <property type="match status" value="1"/>
</dbReference>
<evidence type="ECO:0000313" key="2">
    <source>
        <dbReference type="Proteomes" id="UP000265540"/>
    </source>
</evidence>
<proteinExistence type="predicted"/>
<reference evidence="1 2" key="1">
    <citation type="journal article" date="2017" name="ISME J.">
        <title>Energy and carbon metabolisms in a deep terrestrial subsurface fluid microbial community.</title>
        <authorList>
            <person name="Momper L."/>
            <person name="Jungbluth S.P."/>
            <person name="Lee M.D."/>
            <person name="Amend J.P."/>
        </authorList>
    </citation>
    <scope>NUCLEOTIDE SEQUENCE [LARGE SCALE GENOMIC DNA]</scope>
    <source>
        <strain evidence="1">SURF_46</strain>
    </source>
</reference>
<dbReference type="AlphaFoldDB" id="A0A3A4ZMV6"/>
<name>A0A3A4ZMV6_UNCKA</name>
<dbReference type="PANTHER" id="PTHR28055">
    <property type="entry name" value="ALTERED INHERITANCE OF MITOCHONDRIA PROTEIN 41, MITOCHONDRIAL"/>
    <property type="match status" value="1"/>
</dbReference>
<sequence length="103" mass="12057">MSKVILDKLKSLLTEYTKSKDIERLGVLRYFLSAVKNKEIELRPQGIELNDEHVFKVLKKQLKQLKESLEMYQKGGRAESVEKTKKEIEILLEFAAMFPFPLE</sequence>
<dbReference type="Pfam" id="PF09424">
    <property type="entry name" value="YqeY"/>
    <property type="match status" value="1"/>
</dbReference>
<dbReference type="EMBL" id="QZJF01000005">
    <property type="protein sequence ID" value="RJR28050.1"/>
    <property type="molecule type" value="Genomic_DNA"/>
</dbReference>
<dbReference type="SUPFAM" id="SSF89095">
    <property type="entry name" value="GatB/YqeY motif"/>
    <property type="match status" value="1"/>
</dbReference>
<dbReference type="PANTHER" id="PTHR28055:SF1">
    <property type="entry name" value="ALTERED INHERITANCE OF MITOCHONDRIA PROTEIN 41, MITOCHONDRIAL"/>
    <property type="match status" value="1"/>
</dbReference>
<dbReference type="GO" id="GO:0016884">
    <property type="term" value="F:carbon-nitrogen ligase activity, with glutamine as amido-N-donor"/>
    <property type="evidence" value="ECO:0007669"/>
    <property type="project" value="InterPro"/>
</dbReference>
<organism evidence="1 2">
    <name type="scientific">candidate division WWE3 bacterium</name>
    <dbReference type="NCBI Taxonomy" id="2053526"/>
    <lineage>
        <taxon>Bacteria</taxon>
        <taxon>Katanobacteria</taxon>
    </lineage>
</organism>
<evidence type="ECO:0000313" key="1">
    <source>
        <dbReference type="EMBL" id="RJR28050.1"/>
    </source>
</evidence>
<accession>A0A3A4ZMV6</accession>
<dbReference type="InterPro" id="IPR019004">
    <property type="entry name" value="YqeY/Aim41"/>
</dbReference>
<protein>
    <submittedName>
        <fullName evidence="1">Uncharacterized protein</fullName>
    </submittedName>
</protein>
<comment type="caution">
    <text evidence="1">The sequence shown here is derived from an EMBL/GenBank/DDBJ whole genome shotgun (WGS) entry which is preliminary data.</text>
</comment>
<dbReference type="Proteomes" id="UP000265540">
    <property type="component" value="Unassembled WGS sequence"/>
</dbReference>
<gene>
    <name evidence="1" type="ORF">C4561_00925</name>
</gene>
<dbReference type="InterPro" id="IPR003789">
    <property type="entry name" value="Asn/Gln_tRNA_amidoTrase-B-like"/>
</dbReference>